<comment type="subcellular location">
    <subcellularLocation>
        <location evidence="1">Cell envelope</location>
    </subcellularLocation>
</comment>
<sequence length="494" mass="56320">MRLLFFCAALVASTVAQAQMTFSGRINPVELQSDLVVNVPYDCWYDAANSTRIKPDAQGRFSLVLPVNKPQVFFLDYRGQRLFLYAEPDASLSVSIQSSGVDSLRFGGTLGGENQLRHQLGLSLNLLGPQSWNDTLTPPVEILDIIRQNQVTAAEQLSGKAGSMSPAFRRITKADIQFFASSKMWDLAWKNGVWTTENKSGFSKDAWRVALVKAHQNLNLSDTLALDSYHYQTTMAYYPRFLEYRSATKEEFMRLAEEIFHKPFAEVKNEVKQKGQRYWEYAALNYGLEGIAREHALAAFLRRGVVTGDLEYLREAYEDFIRRFPTSRYRPEVETTMEPYLTSLAQNEQPGIHLVPGSQEIPSLDSVLAAHRGRVVYVDMWGSWCGPCRTEFAYTQELKDRFKDLPVDFVYIAVEHSPAAEKRWRDTIAFYDLTGDHVLAGKELEKSLRDMYTQTGNFQFPSYILVDKAGKIVTIQAPRPSDQEKLYEQIEQLL</sequence>
<evidence type="ECO:0000256" key="4">
    <source>
        <dbReference type="ARBA" id="ARBA00023284"/>
    </source>
</evidence>
<keyword evidence="2" id="KW-0201">Cytochrome c-type biogenesis</keyword>
<dbReference type="Gene3D" id="3.40.30.10">
    <property type="entry name" value="Glutaredoxin"/>
    <property type="match status" value="1"/>
</dbReference>
<keyword evidence="4" id="KW-0676">Redox-active center</keyword>
<dbReference type="PROSITE" id="PS51352">
    <property type="entry name" value="THIOREDOXIN_2"/>
    <property type="match status" value="1"/>
</dbReference>
<organism evidence="7 8">
    <name type="scientific">Salmonirosea aquatica</name>
    <dbReference type="NCBI Taxonomy" id="2654236"/>
    <lineage>
        <taxon>Bacteria</taxon>
        <taxon>Pseudomonadati</taxon>
        <taxon>Bacteroidota</taxon>
        <taxon>Cytophagia</taxon>
        <taxon>Cytophagales</taxon>
        <taxon>Spirosomataceae</taxon>
        <taxon>Salmonirosea</taxon>
    </lineage>
</organism>
<name>A0A7C9BGN7_9BACT</name>
<dbReference type="GO" id="GO:0030313">
    <property type="term" value="C:cell envelope"/>
    <property type="evidence" value="ECO:0007669"/>
    <property type="project" value="UniProtKB-SubCell"/>
</dbReference>
<evidence type="ECO:0000313" key="7">
    <source>
        <dbReference type="EMBL" id="MPR37356.1"/>
    </source>
</evidence>
<feature type="chain" id="PRO_5028827330" evidence="5">
    <location>
        <begin position="19"/>
        <end position="494"/>
    </location>
</feature>
<dbReference type="GO" id="GO:0017004">
    <property type="term" value="P:cytochrome complex assembly"/>
    <property type="evidence" value="ECO:0007669"/>
    <property type="project" value="UniProtKB-KW"/>
</dbReference>
<evidence type="ECO:0000256" key="1">
    <source>
        <dbReference type="ARBA" id="ARBA00004196"/>
    </source>
</evidence>
<keyword evidence="3" id="KW-1015">Disulfide bond</keyword>
<dbReference type="Proteomes" id="UP000479293">
    <property type="component" value="Unassembled WGS sequence"/>
</dbReference>
<gene>
    <name evidence="7" type="ORF">GBK04_29525</name>
</gene>
<evidence type="ECO:0000313" key="8">
    <source>
        <dbReference type="Proteomes" id="UP000479293"/>
    </source>
</evidence>
<evidence type="ECO:0000259" key="6">
    <source>
        <dbReference type="PROSITE" id="PS51352"/>
    </source>
</evidence>
<dbReference type="AlphaFoldDB" id="A0A7C9BGN7"/>
<dbReference type="CDD" id="cd02966">
    <property type="entry name" value="TlpA_like_family"/>
    <property type="match status" value="1"/>
</dbReference>
<dbReference type="GO" id="GO:0016491">
    <property type="term" value="F:oxidoreductase activity"/>
    <property type="evidence" value="ECO:0007669"/>
    <property type="project" value="InterPro"/>
</dbReference>
<dbReference type="InterPro" id="IPR036249">
    <property type="entry name" value="Thioredoxin-like_sf"/>
</dbReference>
<reference evidence="7 8" key="1">
    <citation type="submission" date="2019-10" db="EMBL/GenBank/DDBJ databases">
        <title>Draft Genome Sequence of Cytophagaceae sp. SJW1-29.</title>
        <authorList>
            <person name="Choi A."/>
        </authorList>
    </citation>
    <scope>NUCLEOTIDE SEQUENCE [LARGE SCALE GENOMIC DNA]</scope>
    <source>
        <strain evidence="7 8">SJW1-29</strain>
    </source>
</reference>
<dbReference type="RefSeq" id="WP_152766778.1">
    <property type="nucleotide sequence ID" value="NZ_WHLY01000004.1"/>
</dbReference>
<keyword evidence="8" id="KW-1185">Reference proteome</keyword>
<dbReference type="PANTHER" id="PTHR42852:SF6">
    <property type="entry name" value="THIOL:DISULFIDE INTERCHANGE PROTEIN DSBE"/>
    <property type="match status" value="1"/>
</dbReference>
<dbReference type="InterPro" id="IPR050553">
    <property type="entry name" value="Thioredoxin_ResA/DsbE_sf"/>
</dbReference>
<dbReference type="InterPro" id="IPR013740">
    <property type="entry name" value="Redoxin"/>
</dbReference>
<dbReference type="Pfam" id="PF08534">
    <property type="entry name" value="Redoxin"/>
    <property type="match status" value="1"/>
</dbReference>
<comment type="caution">
    <text evidence="7">The sequence shown here is derived from an EMBL/GenBank/DDBJ whole genome shotgun (WGS) entry which is preliminary data.</text>
</comment>
<protein>
    <submittedName>
        <fullName evidence="7">Redoxin family protein</fullName>
    </submittedName>
</protein>
<keyword evidence="5" id="KW-0732">Signal</keyword>
<dbReference type="InterPro" id="IPR013766">
    <property type="entry name" value="Thioredoxin_domain"/>
</dbReference>
<feature type="signal peptide" evidence="5">
    <location>
        <begin position="1"/>
        <end position="18"/>
    </location>
</feature>
<proteinExistence type="predicted"/>
<dbReference type="EMBL" id="WHLY01000004">
    <property type="protein sequence ID" value="MPR37356.1"/>
    <property type="molecule type" value="Genomic_DNA"/>
</dbReference>
<dbReference type="PANTHER" id="PTHR42852">
    <property type="entry name" value="THIOL:DISULFIDE INTERCHANGE PROTEIN DSBE"/>
    <property type="match status" value="1"/>
</dbReference>
<evidence type="ECO:0000256" key="2">
    <source>
        <dbReference type="ARBA" id="ARBA00022748"/>
    </source>
</evidence>
<feature type="domain" description="Thioredoxin" evidence="6">
    <location>
        <begin position="343"/>
        <end position="494"/>
    </location>
</feature>
<evidence type="ECO:0000256" key="5">
    <source>
        <dbReference type="SAM" id="SignalP"/>
    </source>
</evidence>
<evidence type="ECO:0000256" key="3">
    <source>
        <dbReference type="ARBA" id="ARBA00023157"/>
    </source>
</evidence>
<accession>A0A7C9BGN7</accession>
<dbReference type="SUPFAM" id="SSF52833">
    <property type="entry name" value="Thioredoxin-like"/>
    <property type="match status" value="1"/>
</dbReference>